<feature type="domain" description="Serpin" evidence="3">
    <location>
        <begin position="16"/>
        <end position="352"/>
    </location>
</feature>
<evidence type="ECO:0000313" key="5">
    <source>
        <dbReference type="EnsemblPlants" id="PNT61517"/>
    </source>
</evidence>
<dbReference type="InterPro" id="IPR000215">
    <property type="entry name" value="Serpin_fam"/>
</dbReference>
<dbReference type="InterPro" id="IPR036186">
    <property type="entry name" value="Serpin_sf"/>
</dbReference>
<dbReference type="Gene3D" id="3.30.497.10">
    <property type="entry name" value="Antithrombin, subunit I, domain 2"/>
    <property type="match status" value="1"/>
</dbReference>
<dbReference type="InterPro" id="IPR042185">
    <property type="entry name" value="Serpin_sf_2"/>
</dbReference>
<evidence type="ECO:0000256" key="1">
    <source>
        <dbReference type="ARBA" id="ARBA00009500"/>
    </source>
</evidence>
<evidence type="ECO:0000313" key="6">
    <source>
        <dbReference type="Proteomes" id="UP000008810"/>
    </source>
</evidence>
<accession>A0A2K2CHK9</accession>
<dbReference type="PANTHER" id="PTHR11461">
    <property type="entry name" value="SERINE PROTEASE INHIBITOR, SERPIN"/>
    <property type="match status" value="1"/>
</dbReference>
<dbReference type="PANTHER" id="PTHR11461:SF385">
    <property type="entry name" value="SERPIN DOMAIN-CONTAINING PROTEIN"/>
    <property type="match status" value="1"/>
</dbReference>
<dbReference type="OrthoDB" id="671595at2759"/>
<dbReference type="GO" id="GO:0004867">
    <property type="term" value="F:serine-type endopeptidase inhibitor activity"/>
    <property type="evidence" value="ECO:0007669"/>
    <property type="project" value="InterPro"/>
</dbReference>
<reference evidence="5" key="3">
    <citation type="submission" date="2018-08" db="UniProtKB">
        <authorList>
            <consortium name="EnsemblPlants"/>
        </authorList>
    </citation>
    <scope>IDENTIFICATION</scope>
    <source>
        <strain evidence="5">cv. Bd21</strain>
    </source>
</reference>
<dbReference type="Pfam" id="PF00079">
    <property type="entry name" value="Serpin"/>
    <property type="match status" value="1"/>
</dbReference>
<dbReference type="Gramene" id="PNT61517">
    <property type="protein sequence ID" value="PNT61517"/>
    <property type="gene ID" value="BRADI_5g16181v3"/>
</dbReference>
<dbReference type="SUPFAM" id="SSF56574">
    <property type="entry name" value="Serpins"/>
    <property type="match status" value="1"/>
</dbReference>
<gene>
    <name evidence="4" type="ORF">BRADI_5g16181v3</name>
</gene>
<dbReference type="Gene3D" id="2.30.39.10">
    <property type="entry name" value="Alpha-1-antitrypsin, domain 1"/>
    <property type="match status" value="1"/>
</dbReference>
<sequence length="358" mass="38360">MGSQSPYSGGLAAFAAGLGKRLADETADSNLVFSPLSIYAAFALLAPGARGPTLDEILRVLGAPSRGGLEDFVSLMAEGALSDQSGAGGPCVAFACGVWSDLSRALKPAYRAAVAGTCNNQAEARAVDFRGDPAGSRAQINKWAARATRGLIDSVLGPGSITPLTRVVLGNAVYSKGKWEKPFQEKWTTKEPFYRLDGSNVETPFMQSGSSQYIAVHHGFKVLKLRYKMAKATRTGSRGKKAQVQTAPSGHRIKSTLFSMCIFLPDDKDGLRNLVGMVESQPGFRHKHLPKEKVYVNEFRVPKFKLSFHSSVVVVLKKLGLELPFGDRADLSEMVEDDGSGLLMVQSDVVHKAVIVGG</sequence>
<organism evidence="4">
    <name type="scientific">Brachypodium distachyon</name>
    <name type="common">Purple false brome</name>
    <name type="synonym">Trachynia distachya</name>
    <dbReference type="NCBI Taxonomy" id="15368"/>
    <lineage>
        <taxon>Eukaryota</taxon>
        <taxon>Viridiplantae</taxon>
        <taxon>Streptophyta</taxon>
        <taxon>Embryophyta</taxon>
        <taxon>Tracheophyta</taxon>
        <taxon>Spermatophyta</taxon>
        <taxon>Magnoliopsida</taxon>
        <taxon>Liliopsida</taxon>
        <taxon>Poales</taxon>
        <taxon>Poaceae</taxon>
        <taxon>BOP clade</taxon>
        <taxon>Pooideae</taxon>
        <taxon>Stipodae</taxon>
        <taxon>Brachypodieae</taxon>
        <taxon>Brachypodium</taxon>
    </lineage>
</organism>
<keyword evidence="6" id="KW-1185">Reference proteome</keyword>
<dbReference type="AlphaFoldDB" id="A0A2K2CHK9"/>
<dbReference type="InterPro" id="IPR023796">
    <property type="entry name" value="Serpin_dom"/>
</dbReference>
<reference evidence="4 5" key="1">
    <citation type="journal article" date="2010" name="Nature">
        <title>Genome sequencing and analysis of the model grass Brachypodium distachyon.</title>
        <authorList>
            <consortium name="International Brachypodium Initiative"/>
        </authorList>
    </citation>
    <scope>NUCLEOTIDE SEQUENCE [LARGE SCALE GENOMIC DNA]</scope>
    <source>
        <strain evidence="4 5">Bd21</strain>
    </source>
</reference>
<dbReference type="InParanoid" id="A0A2K2CHK9"/>
<dbReference type="SMART" id="SM00093">
    <property type="entry name" value="SERPIN"/>
    <property type="match status" value="1"/>
</dbReference>
<name>A0A2K2CHK9_BRADI</name>
<dbReference type="InterPro" id="IPR042178">
    <property type="entry name" value="Serpin_sf_1"/>
</dbReference>
<evidence type="ECO:0000259" key="3">
    <source>
        <dbReference type="SMART" id="SM00093"/>
    </source>
</evidence>
<reference evidence="4" key="2">
    <citation type="submission" date="2017-06" db="EMBL/GenBank/DDBJ databases">
        <title>WGS assembly of Brachypodium distachyon.</title>
        <authorList>
            <consortium name="The International Brachypodium Initiative"/>
            <person name="Lucas S."/>
            <person name="Harmon-Smith M."/>
            <person name="Lail K."/>
            <person name="Tice H."/>
            <person name="Grimwood J."/>
            <person name="Bruce D."/>
            <person name="Barry K."/>
            <person name="Shu S."/>
            <person name="Lindquist E."/>
            <person name="Wang M."/>
            <person name="Pitluck S."/>
            <person name="Vogel J.P."/>
            <person name="Garvin D.F."/>
            <person name="Mockler T.C."/>
            <person name="Schmutz J."/>
            <person name="Rokhsar D."/>
            <person name="Bevan M.W."/>
        </authorList>
    </citation>
    <scope>NUCLEOTIDE SEQUENCE</scope>
    <source>
        <strain evidence="4">Bd21</strain>
    </source>
</reference>
<dbReference type="Proteomes" id="UP000008810">
    <property type="component" value="Chromosome 5"/>
</dbReference>
<evidence type="ECO:0000313" key="4">
    <source>
        <dbReference type="EMBL" id="PNT61517.1"/>
    </source>
</evidence>
<evidence type="ECO:0000256" key="2">
    <source>
        <dbReference type="RuleBase" id="RU000411"/>
    </source>
</evidence>
<comment type="similarity">
    <text evidence="1 2">Belongs to the serpin family.</text>
</comment>
<proteinExistence type="inferred from homology"/>
<protein>
    <recommendedName>
        <fullName evidence="3">Serpin domain-containing protein</fullName>
    </recommendedName>
</protein>
<dbReference type="EnsemblPlants" id="PNT61517">
    <property type="protein sequence ID" value="PNT61517"/>
    <property type="gene ID" value="BRADI_5g16181v3"/>
</dbReference>
<dbReference type="EMBL" id="CM000884">
    <property type="protein sequence ID" value="PNT61517.1"/>
    <property type="molecule type" value="Genomic_DNA"/>
</dbReference>
<dbReference type="GO" id="GO:0005615">
    <property type="term" value="C:extracellular space"/>
    <property type="evidence" value="ECO:0000318"/>
    <property type="project" value="GO_Central"/>
</dbReference>